<comment type="pathway">
    <text evidence="2">Protein modification; protein glycosylation.</text>
</comment>
<keyword evidence="8" id="KW-0547">Nucleotide-binding</keyword>
<evidence type="ECO:0000313" key="14">
    <source>
        <dbReference type="Proteomes" id="UP000800097"/>
    </source>
</evidence>
<dbReference type="RefSeq" id="XP_033654617.1">
    <property type="nucleotide sequence ID" value="XM_033795515.1"/>
</dbReference>
<dbReference type="Pfam" id="PF02434">
    <property type="entry name" value="Fringe"/>
    <property type="match status" value="1"/>
</dbReference>
<dbReference type="OrthoDB" id="414175at2759"/>
<dbReference type="GO" id="GO:0000166">
    <property type="term" value="F:nucleotide binding"/>
    <property type="evidence" value="ECO:0007669"/>
    <property type="project" value="UniProtKB-KW"/>
</dbReference>
<evidence type="ECO:0000256" key="10">
    <source>
        <dbReference type="ARBA" id="ARBA00022989"/>
    </source>
</evidence>
<dbReference type="AlphaFoldDB" id="A0A6A6JMA0"/>
<dbReference type="InterPro" id="IPR003378">
    <property type="entry name" value="Fringe-like_glycosylTrfase"/>
</dbReference>
<accession>A0A6A6JMA0</accession>
<proteinExistence type="inferred from homology"/>
<dbReference type="GO" id="GO:0016263">
    <property type="term" value="F:glycoprotein-N-acetylgalactosamine 3-beta-galactosyltransferase activity"/>
    <property type="evidence" value="ECO:0007669"/>
    <property type="project" value="UniProtKB-EC"/>
</dbReference>
<evidence type="ECO:0000256" key="2">
    <source>
        <dbReference type="ARBA" id="ARBA00004922"/>
    </source>
</evidence>
<dbReference type="GO" id="GO:0016020">
    <property type="term" value="C:membrane"/>
    <property type="evidence" value="ECO:0007669"/>
    <property type="project" value="UniProtKB-SubCell"/>
</dbReference>
<organism evidence="13 14">
    <name type="scientific">Westerdykella ornata</name>
    <dbReference type="NCBI Taxonomy" id="318751"/>
    <lineage>
        <taxon>Eukaryota</taxon>
        <taxon>Fungi</taxon>
        <taxon>Dikarya</taxon>
        <taxon>Ascomycota</taxon>
        <taxon>Pezizomycotina</taxon>
        <taxon>Dothideomycetes</taxon>
        <taxon>Pleosporomycetidae</taxon>
        <taxon>Pleosporales</taxon>
        <taxon>Sporormiaceae</taxon>
        <taxon>Westerdykella</taxon>
    </lineage>
</organism>
<protein>
    <recommendedName>
        <fullName evidence="4">N-acetylgalactosaminide beta-1,3-galactosyltransferase</fullName>
        <ecNumber evidence="4">2.4.1.122</ecNumber>
    </recommendedName>
</protein>
<keyword evidence="14" id="KW-1185">Reference proteome</keyword>
<dbReference type="PANTHER" id="PTHR23033">
    <property type="entry name" value="BETA1,3-GALACTOSYLTRANSFERASE"/>
    <property type="match status" value="1"/>
</dbReference>
<comment type="subcellular location">
    <subcellularLocation>
        <location evidence="1">Membrane</location>
        <topology evidence="1">Single-pass type II membrane protein</topology>
    </subcellularLocation>
</comment>
<evidence type="ECO:0000256" key="1">
    <source>
        <dbReference type="ARBA" id="ARBA00004606"/>
    </source>
</evidence>
<dbReference type="Proteomes" id="UP000800097">
    <property type="component" value="Unassembled WGS sequence"/>
</dbReference>
<dbReference type="PANTHER" id="PTHR23033:SF47">
    <property type="entry name" value="APPLE DOMAIN-CONTAINING PROTEIN-RELATED"/>
    <property type="match status" value="1"/>
</dbReference>
<keyword evidence="10" id="KW-1133">Transmembrane helix</keyword>
<dbReference type="EMBL" id="ML986491">
    <property type="protein sequence ID" value="KAF2277078.1"/>
    <property type="molecule type" value="Genomic_DNA"/>
</dbReference>
<evidence type="ECO:0000256" key="11">
    <source>
        <dbReference type="ARBA" id="ARBA00023136"/>
    </source>
</evidence>
<evidence type="ECO:0000256" key="7">
    <source>
        <dbReference type="ARBA" id="ARBA00022692"/>
    </source>
</evidence>
<keyword evidence="6" id="KW-0808">Transferase</keyword>
<evidence type="ECO:0000256" key="6">
    <source>
        <dbReference type="ARBA" id="ARBA00022679"/>
    </source>
</evidence>
<dbReference type="EC" id="2.4.1.122" evidence="4"/>
<evidence type="ECO:0000259" key="12">
    <source>
        <dbReference type="Pfam" id="PF02434"/>
    </source>
</evidence>
<dbReference type="InterPro" id="IPR026050">
    <property type="entry name" value="C1GALT1/C1GALT1_chp1"/>
</dbReference>
<evidence type="ECO:0000256" key="4">
    <source>
        <dbReference type="ARBA" id="ARBA00012557"/>
    </source>
</evidence>
<evidence type="ECO:0000256" key="3">
    <source>
        <dbReference type="ARBA" id="ARBA00006462"/>
    </source>
</evidence>
<comment type="similarity">
    <text evidence="3">Belongs to the glycosyltransferase 31 family. Beta3-Gal-T subfamily.</text>
</comment>
<evidence type="ECO:0000256" key="5">
    <source>
        <dbReference type="ARBA" id="ARBA00022676"/>
    </source>
</evidence>
<evidence type="ECO:0000256" key="9">
    <source>
        <dbReference type="ARBA" id="ARBA00022968"/>
    </source>
</evidence>
<keyword evidence="5" id="KW-0328">Glycosyltransferase</keyword>
<dbReference type="Gene3D" id="3.90.550.50">
    <property type="match status" value="1"/>
</dbReference>
<evidence type="ECO:0000256" key="8">
    <source>
        <dbReference type="ARBA" id="ARBA00022741"/>
    </source>
</evidence>
<feature type="domain" description="Fringe-like glycosyltransferase" evidence="12">
    <location>
        <begin position="175"/>
        <end position="274"/>
    </location>
</feature>
<keyword evidence="7" id="KW-0812">Transmembrane</keyword>
<name>A0A6A6JMA0_WESOR</name>
<keyword evidence="9" id="KW-0735">Signal-anchor</keyword>
<keyword evidence="11" id="KW-0472">Membrane</keyword>
<gene>
    <name evidence="13" type="ORF">EI97DRAFT_375589</name>
</gene>
<evidence type="ECO:0000313" key="13">
    <source>
        <dbReference type="EMBL" id="KAF2277078.1"/>
    </source>
</evidence>
<dbReference type="GeneID" id="54548690"/>
<reference evidence="13" key="1">
    <citation type="journal article" date="2020" name="Stud. Mycol.">
        <title>101 Dothideomycetes genomes: a test case for predicting lifestyles and emergence of pathogens.</title>
        <authorList>
            <person name="Haridas S."/>
            <person name="Albert R."/>
            <person name="Binder M."/>
            <person name="Bloem J."/>
            <person name="Labutti K."/>
            <person name="Salamov A."/>
            <person name="Andreopoulos B."/>
            <person name="Baker S."/>
            <person name="Barry K."/>
            <person name="Bills G."/>
            <person name="Bluhm B."/>
            <person name="Cannon C."/>
            <person name="Castanera R."/>
            <person name="Culley D."/>
            <person name="Daum C."/>
            <person name="Ezra D."/>
            <person name="Gonzalez J."/>
            <person name="Henrissat B."/>
            <person name="Kuo A."/>
            <person name="Liang C."/>
            <person name="Lipzen A."/>
            <person name="Lutzoni F."/>
            <person name="Magnuson J."/>
            <person name="Mondo S."/>
            <person name="Nolan M."/>
            <person name="Ohm R."/>
            <person name="Pangilinan J."/>
            <person name="Park H.-J."/>
            <person name="Ramirez L."/>
            <person name="Alfaro M."/>
            <person name="Sun H."/>
            <person name="Tritt A."/>
            <person name="Yoshinaga Y."/>
            <person name="Zwiers L.-H."/>
            <person name="Turgeon B."/>
            <person name="Goodwin S."/>
            <person name="Spatafora J."/>
            <person name="Crous P."/>
            <person name="Grigoriev I."/>
        </authorList>
    </citation>
    <scope>NUCLEOTIDE SEQUENCE</scope>
    <source>
        <strain evidence="13">CBS 379.55</strain>
    </source>
</reference>
<sequence>MPYRTFLCRLIFCAVFSVSFINLFTRASSPISFSPATNSSGGDAFCSQSPLSDDVLIVLRTGATSSRERVPVHFRTTLRCAPHFVVLSDLDEEIDGHAVHDVLLDVSEDTKRTHEDFKLYHHLQEHGRDGLPQQKVLTTQSGSFKGDYLNTENKGWRLDKWKFLPMIDRAFHSMPDAKWFVFIEDDTYLAWNNLLEYLGNFDARKPYYIGKHLYINNIEFGYGGAGFILSNPAMRKVSEHRSVRIKDYEDFTATHWVGDCAVGKIMEDVKIPLHKAFPHLQGDAPATMDPATVKLNRDAWCYPVITYHHVSPAEIEELWNFEQDWFKRHDVLLRHRDIFMEYVGPQISAFKPEWDNMSTDKEFNAHDHGNSPDPIEREAWKSFNHCHAVCEANQNCIQFSYEAGSCSISFSFRLGYAKPKERVQSGWMTDRVDELFLKLESKCGIRDWFGPQEGALFQRRR</sequence>